<feature type="transmembrane region" description="Helical" evidence="7">
    <location>
        <begin position="184"/>
        <end position="205"/>
    </location>
</feature>
<comment type="subcellular location">
    <subcellularLocation>
        <location evidence="1">Membrane</location>
        <topology evidence="1">Multi-pass membrane protein</topology>
    </subcellularLocation>
</comment>
<keyword evidence="3 7" id="KW-0812">Transmembrane</keyword>
<comment type="similarity">
    <text evidence="2">Belongs to the ADIPOR family.</text>
</comment>
<feature type="transmembrane region" description="Helical" evidence="7">
    <location>
        <begin position="211"/>
        <end position="231"/>
    </location>
</feature>
<evidence type="ECO:0000256" key="1">
    <source>
        <dbReference type="ARBA" id="ARBA00004141"/>
    </source>
</evidence>
<evidence type="ECO:0000256" key="3">
    <source>
        <dbReference type="ARBA" id="ARBA00022692"/>
    </source>
</evidence>
<feature type="transmembrane region" description="Helical" evidence="7">
    <location>
        <begin position="243"/>
        <end position="267"/>
    </location>
</feature>
<accession>A0AAW1RWN6</accession>
<feature type="binding site" evidence="6">
    <location>
        <position position="381"/>
    </location>
    <ligand>
        <name>Zn(2+)</name>
        <dbReference type="ChEBI" id="CHEBI:29105"/>
    </ligand>
</feature>
<organism evidence="8 9">
    <name type="scientific">Apatococcus lobatus</name>
    <dbReference type="NCBI Taxonomy" id="904363"/>
    <lineage>
        <taxon>Eukaryota</taxon>
        <taxon>Viridiplantae</taxon>
        <taxon>Chlorophyta</taxon>
        <taxon>core chlorophytes</taxon>
        <taxon>Trebouxiophyceae</taxon>
        <taxon>Chlorellales</taxon>
        <taxon>Chlorellaceae</taxon>
        <taxon>Apatococcus</taxon>
    </lineage>
</organism>
<dbReference type="Proteomes" id="UP001438707">
    <property type="component" value="Unassembled WGS sequence"/>
</dbReference>
<evidence type="ECO:0000256" key="6">
    <source>
        <dbReference type="PIRSR" id="PIRSR604254-1"/>
    </source>
</evidence>
<evidence type="ECO:0008006" key="10">
    <source>
        <dbReference type="Google" id="ProtNLM"/>
    </source>
</evidence>
<keyword evidence="5 7" id="KW-0472">Membrane</keyword>
<dbReference type="GO" id="GO:0038023">
    <property type="term" value="F:signaling receptor activity"/>
    <property type="evidence" value="ECO:0007669"/>
    <property type="project" value="TreeGrafter"/>
</dbReference>
<evidence type="ECO:0000313" key="8">
    <source>
        <dbReference type="EMBL" id="KAK9837798.1"/>
    </source>
</evidence>
<dbReference type="GO" id="GO:0009744">
    <property type="term" value="P:response to sucrose"/>
    <property type="evidence" value="ECO:0007669"/>
    <property type="project" value="UniProtKB-ARBA"/>
</dbReference>
<sequence>MLPVRFFEGLPPVKLFWRRVGKKQPGYTSGVDRQLLRVTRPRRRSGAPEDVVYKSKAASLALAVSVKWLSSPEKIQGEVTALKHDRSTIGLCEHQFEGAELVVISADLRIVRAMRRSVVANGHPSGDLQADSEAESNKRRLLWVDEVPRVLAYNKFVKSGYRAGYTPWQCACSVVHLHNETGNIWAHLGPLLALIVGLACGQISPWPMERLAFWELIIPICLVFCGSVTYHTMQANHTRYRQWILIDVCGVFILCLSGVKGVLWWAFRCHPGIRWGFIIAYYGTSLACIAGGLLSKTALGRALPMLALFLIRFALVGARFRLGLGDSEATWRFFSVEVLCLLAASINTARVPERWFTSLEAKHRRKPGLFDYWLNSHQIMHLLVLVIISQIYLGAHKDYIHHTHNLGQCPMVPVPGLEPLVADLSGRT</sequence>
<proteinExistence type="inferred from homology"/>
<evidence type="ECO:0000256" key="7">
    <source>
        <dbReference type="SAM" id="Phobius"/>
    </source>
</evidence>
<comment type="caution">
    <text evidence="8">The sequence shown here is derived from an EMBL/GenBank/DDBJ whole genome shotgun (WGS) entry which is preliminary data.</text>
</comment>
<feature type="transmembrane region" description="Helical" evidence="7">
    <location>
        <begin position="273"/>
        <end position="294"/>
    </location>
</feature>
<protein>
    <recommendedName>
        <fullName evidence="10">Progestin and adipoQ receptor family member 4</fullName>
    </recommendedName>
</protein>
<feature type="transmembrane region" description="Helical" evidence="7">
    <location>
        <begin position="372"/>
        <end position="393"/>
    </location>
</feature>
<keyword evidence="6" id="KW-0862">Zinc</keyword>
<keyword evidence="4 7" id="KW-1133">Transmembrane helix</keyword>
<gene>
    <name evidence="8" type="ORF">WJX74_005271</name>
</gene>
<feature type="binding site" evidence="6">
    <location>
        <position position="377"/>
    </location>
    <ligand>
        <name>Zn(2+)</name>
        <dbReference type="ChEBI" id="CHEBI:29105"/>
    </ligand>
</feature>
<dbReference type="InterPro" id="IPR004254">
    <property type="entry name" value="AdipoR/HlyIII-related"/>
</dbReference>
<evidence type="ECO:0000256" key="5">
    <source>
        <dbReference type="ARBA" id="ARBA00023136"/>
    </source>
</evidence>
<reference evidence="8 9" key="1">
    <citation type="journal article" date="2024" name="Nat. Commun.">
        <title>Phylogenomics reveals the evolutionary origins of lichenization in chlorophyte algae.</title>
        <authorList>
            <person name="Puginier C."/>
            <person name="Libourel C."/>
            <person name="Otte J."/>
            <person name="Skaloud P."/>
            <person name="Haon M."/>
            <person name="Grisel S."/>
            <person name="Petersen M."/>
            <person name="Berrin J.G."/>
            <person name="Delaux P.M."/>
            <person name="Dal Grande F."/>
            <person name="Keller J."/>
        </authorList>
    </citation>
    <scope>NUCLEOTIDE SEQUENCE [LARGE SCALE GENOMIC DNA]</scope>
    <source>
        <strain evidence="8 9">SAG 2145</strain>
    </source>
</reference>
<keyword evidence="6" id="KW-0479">Metal-binding</keyword>
<evidence type="ECO:0000256" key="2">
    <source>
        <dbReference type="ARBA" id="ARBA00007018"/>
    </source>
</evidence>
<dbReference type="PANTHER" id="PTHR20855">
    <property type="entry name" value="ADIPOR/PROGESTIN RECEPTOR-RELATED"/>
    <property type="match status" value="1"/>
</dbReference>
<dbReference type="PANTHER" id="PTHR20855:SF52">
    <property type="entry name" value="ADIPONECTIN RECEPTOR PROTEIN"/>
    <property type="match status" value="1"/>
</dbReference>
<dbReference type="GO" id="GO:0016020">
    <property type="term" value="C:membrane"/>
    <property type="evidence" value="ECO:0007669"/>
    <property type="project" value="UniProtKB-SubCell"/>
</dbReference>
<name>A0AAW1RWN6_9CHLO</name>
<dbReference type="EMBL" id="JALJOS010000006">
    <property type="protein sequence ID" value="KAK9837798.1"/>
    <property type="molecule type" value="Genomic_DNA"/>
</dbReference>
<keyword evidence="9" id="KW-1185">Reference proteome</keyword>
<dbReference type="Pfam" id="PF03006">
    <property type="entry name" value="HlyIII"/>
    <property type="match status" value="1"/>
</dbReference>
<feature type="binding site" evidence="6">
    <location>
        <position position="231"/>
    </location>
    <ligand>
        <name>Zn(2+)</name>
        <dbReference type="ChEBI" id="CHEBI:29105"/>
    </ligand>
</feature>
<evidence type="ECO:0000256" key="4">
    <source>
        <dbReference type="ARBA" id="ARBA00022989"/>
    </source>
</evidence>
<dbReference type="GO" id="GO:0046872">
    <property type="term" value="F:metal ion binding"/>
    <property type="evidence" value="ECO:0007669"/>
    <property type="project" value="UniProtKB-KW"/>
</dbReference>
<evidence type="ECO:0000313" key="9">
    <source>
        <dbReference type="Proteomes" id="UP001438707"/>
    </source>
</evidence>
<dbReference type="AlphaFoldDB" id="A0AAW1RWN6"/>